<evidence type="ECO:0000313" key="3">
    <source>
        <dbReference type="Proteomes" id="UP000215914"/>
    </source>
</evidence>
<evidence type="ECO:0000313" key="2">
    <source>
        <dbReference type="EMBL" id="OTG05960.1"/>
    </source>
</evidence>
<dbReference type="InParanoid" id="A0A251T4A4"/>
<proteinExistence type="predicted"/>
<sequence>MGGIFFSSNTRALSLFFSSIKNPNSPFPSITAPFPFTRSLQVILNPISLTMKP</sequence>
<organism evidence="2 3">
    <name type="scientific">Helianthus annuus</name>
    <name type="common">Common sunflower</name>
    <dbReference type="NCBI Taxonomy" id="4232"/>
    <lineage>
        <taxon>Eukaryota</taxon>
        <taxon>Viridiplantae</taxon>
        <taxon>Streptophyta</taxon>
        <taxon>Embryophyta</taxon>
        <taxon>Tracheophyta</taxon>
        <taxon>Spermatophyta</taxon>
        <taxon>Magnoliopsida</taxon>
        <taxon>eudicotyledons</taxon>
        <taxon>Gunneridae</taxon>
        <taxon>Pentapetalae</taxon>
        <taxon>asterids</taxon>
        <taxon>campanulids</taxon>
        <taxon>Asterales</taxon>
        <taxon>Asteraceae</taxon>
        <taxon>Asteroideae</taxon>
        <taxon>Heliantheae alliance</taxon>
        <taxon>Heliantheae</taxon>
        <taxon>Helianthus</taxon>
    </lineage>
</organism>
<dbReference type="Gramene" id="mRNA:HanXRQr2_Chr12g0556851">
    <property type="protein sequence ID" value="CDS:HanXRQr2_Chr12g0556851.1"/>
    <property type="gene ID" value="HanXRQr2_Chr12g0556851"/>
</dbReference>
<evidence type="ECO:0000313" key="1">
    <source>
        <dbReference type="EMBL" id="KAF5779225.1"/>
    </source>
</evidence>
<keyword evidence="3" id="KW-1185">Reference proteome</keyword>
<dbReference type="AlphaFoldDB" id="A0A251T4A4"/>
<dbReference type="EMBL" id="MNCJ02000327">
    <property type="protein sequence ID" value="KAF5779225.1"/>
    <property type="molecule type" value="Genomic_DNA"/>
</dbReference>
<gene>
    <name evidence="2" type="ORF">HannXRQ_Chr12g0379441</name>
    <name evidence="1" type="ORF">HanXRQr2_Chr12g0556851</name>
</gene>
<reference evidence="1" key="3">
    <citation type="submission" date="2020-06" db="EMBL/GenBank/DDBJ databases">
        <title>Helianthus annuus Genome sequencing and assembly Release 2.</title>
        <authorList>
            <person name="Gouzy J."/>
            <person name="Langlade N."/>
            <person name="Munos S."/>
        </authorList>
    </citation>
    <scope>NUCLEOTIDE SEQUENCE</scope>
    <source>
        <tissue evidence="1">Leaves</tissue>
    </source>
</reference>
<dbReference type="Proteomes" id="UP000215914">
    <property type="component" value="Chromosome 12"/>
</dbReference>
<protein>
    <submittedName>
        <fullName evidence="2">Uncharacterized protein</fullName>
    </submittedName>
</protein>
<reference evidence="2" key="2">
    <citation type="submission" date="2017-02" db="EMBL/GenBank/DDBJ databases">
        <title>Sunflower complete genome.</title>
        <authorList>
            <person name="Langlade N."/>
            <person name="Munos S."/>
        </authorList>
    </citation>
    <scope>NUCLEOTIDE SEQUENCE [LARGE SCALE GENOMIC DNA]</scope>
    <source>
        <tissue evidence="2">Leaves</tissue>
    </source>
</reference>
<dbReference type="EMBL" id="CM007901">
    <property type="protein sequence ID" value="OTG05960.1"/>
    <property type="molecule type" value="Genomic_DNA"/>
</dbReference>
<name>A0A251T4A4_HELAN</name>
<accession>A0A251T4A4</accession>
<reference evidence="1 3" key="1">
    <citation type="journal article" date="2017" name="Nature">
        <title>The sunflower genome provides insights into oil metabolism, flowering and Asterid evolution.</title>
        <authorList>
            <person name="Badouin H."/>
            <person name="Gouzy J."/>
            <person name="Grassa C.J."/>
            <person name="Murat F."/>
            <person name="Staton S.E."/>
            <person name="Cottret L."/>
            <person name="Lelandais-Briere C."/>
            <person name="Owens G.L."/>
            <person name="Carrere S."/>
            <person name="Mayjonade B."/>
            <person name="Legrand L."/>
            <person name="Gill N."/>
            <person name="Kane N.C."/>
            <person name="Bowers J.E."/>
            <person name="Hubner S."/>
            <person name="Bellec A."/>
            <person name="Berard A."/>
            <person name="Berges H."/>
            <person name="Blanchet N."/>
            <person name="Boniface M.C."/>
            <person name="Brunel D."/>
            <person name="Catrice O."/>
            <person name="Chaidir N."/>
            <person name="Claudel C."/>
            <person name="Donnadieu C."/>
            <person name="Faraut T."/>
            <person name="Fievet G."/>
            <person name="Helmstetter N."/>
            <person name="King M."/>
            <person name="Knapp S.J."/>
            <person name="Lai Z."/>
            <person name="Le Paslier M.C."/>
            <person name="Lippi Y."/>
            <person name="Lorenzon L."/>
            <person name="Mandel J.R."/>
            <person name="Marage G."/>
            <person name="Marchand G."/>
            <person name="Marquand E."/>
            <person name="Bret-Mestries E."/>
            <person name="Morien E."/>
            <person name="Nambeesan S."/>
            <person name="Nguyen T."/>
            <person name="Pegot-Espagnet P."/>
            <person name="Pouilly N."/>
            <person name="Raftis F."/>
            <person name="Sallet E."/>
            <person name="Schiex T."/>
            <person name="Thomas J."/>
            <person name="Vandecasteele C."/>
            <person name="Vares D."/>
            <person name="Vear F."/>
            <person name="Vautrin S."/>
            <person name="Crespi M."/>
            <person name="Mangin B."/>
            <person name="Burke J.M."/>
            <person name="Salse J."/>
            <person name="Munos S."/>
            <person name="Vincourt P."/>
            <person name="Rieseberg L.H."/>
            <person name="Langlade N.B."/>
        </authorList>
    </citation>
    <scope>NUCLEOTIDE SEQUENCE [LARGE SCALE GENOMIC DNA]</scope>
    <source>
        <strain evidence="3">cv. SF193</strain>
        <tissue evidence="1">Leaves</tissue>
    </source>
</reference>